<dbReference type="EMBL" id="CP040973">
    <property type="protein sequence ID" value="QDC61247.1"/>
    <property type="molecule type" value="Genomic_DNA"/>
</dbReference>
<gene>
    <name evidence="1" type="ORF">FIT74_03545</name>
</gene>
<dbReference type="Proteomes" id="UP000312702">
    <property type="component" value="Chromosome"/>
</dbReference>
<reference evidence="1 2" key="1">
    <citation type="journal article" date="2019" name="ISME J.">
        <title>Evolution in action: habitat transition from sediment to the pelagial leads to genome streamlining in Methylophilaceae.</title>
        <authorList>
            <person name="Salcher M."/>
            <person name="Schaefle D."/>
            <person name="Kaspar M."/>
            <person name="Neuenschwander S.M."/>
            <person name="Ghai R."/>
        </authorList>
    </citation>
    <scope>NUCLEOTIDE SEQUENCE [LARGE SCALE GENOMIC DNA]</scope>
    <source>
        <strain evidence="1 2">MMS-VI-25</strain>
    </source>
</reference>
<keyword evidence="2" id="KW-1185">Reference proteome</keyword>
<protein>
    <submittedName>
        <fullName evidence="1">Uncharacterized protein</fullName>
    </submittedName>
</protein>
<evidence type="ECO:0000313" key="1">
    <source>
        <dbReference type="EMBL" id="QDC61247.1"/>
    </source>
</evidence>
<proteinExistence type="predicted"/>
<accession>A0ABX5VU36</accession>
<evidence type="ECO:0000313" key="2">
    <source>
        <dbReference type="Proteomes" id="UP000312702"/>
    </source>
</evidence>
<sequence length="281" mass="33418">MKIKYDDWLKILQQTVQESNWSHLHSHLKSENTKFLILKNYIDEIQDAILSGYKNVENSDWLLIKQSFQQSMNVFKEFREGIALDYFLKNMPNNKDIKIVLGMFTREAKLNIFKENPNQANWVVFELISDVIKRISNHPNIDDMRVKQALYEPRVGRPDDNPIEPPLFINRFVKTIIENDITFNKVMENEINNFNTPNHDSRTYRKKFEVYKWAALNEYLYERAMNKKAMLSTEEIDRVRNYWNGIQLPEKLEIYASFITYGIGKLEVKDVQIIKSNSTLH</sequence>
<name>A0ABX5VU36_9PROT</name>
<dbReference type="RefSeq" id="WP_139871494.1">
    <property type="nucleotide sequence ID" value="NZ_CP040970.1"/>
</dbReference>
<organism evidence="1 2">
    <name type="scientific">Candidatus Methylopumilus universalis</name>
    <dbReference type="NCBI Taxonomy" id="2588536"/>
    <lineage>
        <taxon>Bacteria</taxon>
        <taxon>Pseudomonadati</taxon>
        <taxon>Pseudomonadota</taxon>
        <taxon>Betaproteobacteria</taxon>
        <taxon>Nitrosomonadales</taxon>
        <taxon>Methylophilaceae</taxon>
        <taxon>Candidatus Methylopumilus</taxon>
    </lineage>
</organism>